<dbReference type="GeneID" id="19173962"/>
<dbReference type="GO" id="GO:0004252">
    <property type="term" value="F:serine-type endopeptidase activity"/>
    <property type="evidence" value="ECO:0007669"/>
    <property type="project" value="InterPro"/>
</dbReference>
<organism evidence="6 7">
    <name type="scientific">Capronia epimyces CBS 606.96</name>
    <dbReference type="NCBI Taxonomy" id="1182542"/>
    <lineage>
        <taxon>Eukaryota</taxon>
        <taxon>Fungi</taxon>
        <taxon>Dikarya</taxon>
        <taxon>Ascomycota</taxon>
        <taxon>Pezizomycotina</taxon>
        <taxon>Eurotiomycetes</taxon>
        <taxon>Chaetothyriomycetidae</taxon>
        <taxon>Chaetothyriales</taxon>
        <taxon>Herpotrichiellaceae</taxon>
        <taxon>Capronia</taxon>
    </lineage>
</organism>
<keyword evidence="2" id="KW-0732">Signal</keyword>
<dbReference type="EMBL" id="AMGY01000010">
    <property type="protein sequence ID" value="EXJ77652.1"/>
    <property type="molecule type" value="Genomic_DNA"/>
</dbReference>
<dbReference type="InterPro" id="IPR036852">
    <property type="entry name" value="Peptidase_S8/S53_dom_sf"/>
</dbReference>
<name>W9XAX9_9EURO</name>
<evidence type="ECO:0000313" key="7">
    <source>
        <dbReference type="Proteomes" id="UP000019478"/>
    </source>
</evidence>
<gene>
    <name evidence="6" type="ORF">A1O3_09881</name>
</gene>
<keyword evidence="7" id="KW-1185">Reference proteome</keyword>
<dbReference type="InterPro" id="IPR023828">
    <property type="entry name" value="Peptidase_S8_Ser-AS"/>
</dbReference>
<evidence type="ECO:0000256" key="1">
    <source>
        <dbReference type="ARBA" id="ARBA00022670"/>
    </source>
</evidence>
<dbReference type="SUPFAM" id="SSF52743">
    <property type="entry name" value="Subtilisin-like"/>
    <property type="match status" value="1"/>
</dbReference>
<dbReference type="HOGENOM" id="CLU_2497670_0_0_1"/>
<keyword evidence="4" id="KW-0720">Serine protease</keyword>
<sequence>MSGTSVATPIAAGVAASVTHYLRELPKDTDKDLDFLLSKLRDKQSMVAVLLELTEKRKGFNYIAPWILFNGTRAAGVAQVLLDKLR</sequence>
<evidence type="ECO:0000256" key="2">
    <source>
        <dbReference type="ARBA" id="ARBA00022729"/>
    </source>
</evidence>
<dbReference type="AlphaFoldDB" id="W9XAX9"/>
<dbReference type="OrthoDB" id="206201at2759"/>
<evidence type="ECO:0000256" key="4">
    <source>
        <dbReference type="ARBA" id="ARBA00022825"/>
    </source>
</evidence>
<keyword evidence="3" id="KW-0378">Hydrolase</keyword>
<accession>W9XAX9</accession>
<evidence type="ECO:0008006" key="8">
    <source>
        <dbReference type="Google" id="ProtNLM"/>
    </source>
</evidence>
<protein>
    <recommendedName>
        <fullName evidence="8">Peptidase S8/S53 domain-containing protein</fullName>
    </recommendedName>
</protein>
<dbReference type="PROSITE" id="PS00138">
    <property type="entry name" value="SUBTILASE_SER"/>
    <property type="match status" value="1"/>
</dbReference>
<evidence type="ECO:0000256" key="5">
    <source>
        <dbReference type="ARBA" id="ARBA00023145"/>
    </source>
</evidence>
<reference evidence="6 7" key="1">
    <citation type="submission" date="2013-03" db="EMBL/GenBank/DDBJ databases">
        <title>The Genome Sequence of Capronia epimyces CBS 606.96.</title>
        <authorList>
            <consortium name="The Broad Institute Genomics Platform"/>
            <person name="Cuomo C."/>
            <person name="de Hoog S."/>
            <person name="Gorbushina A."/>
            <person name="Walker B."/>
            <person name="Young S.K."/>
            <person name="Zeng Q."/>
            <person name="Gargeya S."/>
            <person name="Fitzgerald M."/>
            <person name="Haas B."/>
            <person name="Abouelleil A."/>
            <person name="Allen A.W."/>
            <person name="Alvarado L."/>
            <person name="Arachchi H.M."/>
            <person name="Berlin A.M."/>
            <person name="Chapman S.B."/>
            <person name="Gainer-Dewar J."/>
            <person name="Goldberg J."/>
            <person name="Griggs A."/>
            <person name="Gujja S."/>
            <person name="Hansen M."/>
            <person name="Howarth C."/>
            <person name="Imamovic A."/>
            <person name="Ireland A."/>
            <person name="Larimer J."/>
            <person name="McCowan C."/>
            <person name="Murphy C."/>
            <person name="Pearson M."/>
            <person name="Poon T.W."/>
            <person name="Priest M."/>
            <person name="Roberts A."/>
            <person name="Saif S."/>
            <person name="Shea T."/>
            <person name="Sisk P."/>
            <person name="Sykes S."/>
            <person name="Wortman J."/>
            <person name="Nusbaum C."/>
            <person name="Birren B."/>
        </authorList>
    </citation>
    <scope>NUCLEOTIDE SEQUENCE [LARGE SCALE GENOMIC DNA]</scope>
    <source>
        <strain evidence="6 7">CBS 606.96</strain>
    </source>
</reference>
<evidence type="ECO:0000256" key="3">
    <source>
        <dbReference type="ARBA" id="ARBA00022801"/>
    </source>
</evidence>
<comment type="caution">
    <text evidence="6">The sequence shown here is derived from an EMBL/GenBank/DDBJ whole genome shotgun (WGS) entry which is preliminary data.</text>
</comment>
<dbReference type="GO" id="GO:0006508">
    <property type="term" value="P:proteolysis"/>
    <property type="evidence" value="ECO:0007669"/>
    <property type="project" value="UniProtKB-KW"/>
</dbReference>
<keyword evidence="1" id="KW-0645">Protease</keyword>
<proteinExistence type="predicted"/>
<keyword evidence="5" id="KW-0865">Zymogen</keyword>
<dbReference type="Proteomes" id="UP000019478">
    <property type="component" value="Unassembled WGS sequence"/>
</dbReference>
<dbReference type="RefSeq" id="XP_007738162.1">
    <property type="nucleotide sequence ID" value="XM_007739972.1"/>
</dbReference>
<evidence type="ECO:0000313" key="6">
    <source>
        <dbReference type="EMBL" id="EXJ77652.1"/>
    </source>
</evidence>